<dbReference type="PANTHER" id="PTHR43215">
    <property type="entry name" value="RADIAL SPOKE HEAD 1 HOMOLOG"/>
    <property type="match status" value="1"/>
</dbReference>
<keyword evidence="1" id="KW-0677">Repeat</keyword>
<sequence length="107" mass="12134">MKHILILISFFFLSSLLYGKSKINGLLYTWKNGSTYVGEWKDDKKNGQGKYIYGKGNGEGDKYEGEWKDDKKHGKGKYIWSNGDKFVGEFKDDKPNGIGTYTFISGG</sequence>
<dbReference type="SUPFAM" id="SSF82185">
    <property type="entry name" value="Histone H3 K4-specific methyltransferase SET7/9 N-terminal domain"/>
    <property type="match status" value="1"/>
</dbReference>
<organism evidence="2">
    <name type="scientific">marine metagenome</name>
    <dbReference type="NCBI Taxonomy" id="408172"/>
    <lineage>
        <taxon>unclassified sequences</taxon>
        <taxon>metagenomes</taxon>
        <taxon>ecological metagenomes</taxon>
    </lineage>
</organism>
<dbReference type="PANTHER" id="PTHR43215:SF14">
    <property type="entry name" value="RADIAL SPOKE HEAD 1 HOMOLOG"/>
    <property type="match status" value="1"/>
</dbReference>
<dbReference type="AlphaFoldDB" id="A0A382L3W6"/>
<accession>A0A382L3W6</accession>
<reference evidence="2" key="1">
    <citation type="submission" date="2018-05" db="EMBL/GenBank/DDBJ databases">
        <authorList>
            <person name="Lanie J.A."/>
            <person name="Ng W.-L."/>
            <person name="Kazmierczak K.M."/>
            <person name="Andrzejewski T.M."/>
            <person name="Davidsen T.M."/>
            <person name="Wayne K.J."/>
            <person name="Tettelin H."/>
            <person name="Glass J.I."/>
            <person name="Rusch D."/>
            <person name="Podicherti R."/>
            <person name="Tsui H.-C.T."/>
            <person name="Winkler M.E."/>
        </authorList>
    </citation>
    <scope>NUCLEOTIDE SEQUENCE</scope>
</reference>
<dbReference type="InterPro" id="IPR003409">
    <property type="entry name" value="MORN"/>
</dbReference>
<proteinExistence type="predicted"/>
<gene>
    <name evidence="2" type="ORF">METZ01_LOCUS284163</name>
</gene>
<name>A0A382L3W6_9ZZZZ</name>
<dbReference type="SMART" id="SM00698">
    <property type="entry name" value="MORN"/>
    <property type="match status" value="3"/>
</dbReference>
<evidence type="ECO:0000256" key="1">
    <source>
        <dbReference type="ARBA" id="ARBA00022737"/>
    </source>
</evidence>
<dbReference type="GO" id="GO:0005829">
    <property type="term" value="C:cytosol"/>
    <property type="evidence" value="ECO:0007669"/>
    <property type="project" value="TreeGrafter"/>
</dbReference>
<feature type="non-terminal residue" evidence="2">
    <location>
        <position position="107"/>
    </location>
</feature>
<dbReference type="EMBL" id="UINC01084554">
    <property type="protein sequence ID" value="SVC31309.1"/>
    <property type="molecule type" value="Genomic_DNA"/>
</dbReference>
<evidence type="ECO:0000313" key="2">
    <source>
        <dbReference type="EMBL" id="SVC31309.1"/>
    </source>
</evidence>
<dbReference type="Pfam" id="PF02493">
    <property type="entry name" value="MORN"/>
    <property type="match status" value="3"/>
</dbReference>
<dbReference type="Gene3D" id="2.20.110.10">
    <property type="entry name" value="Histone H3 K4-specific methyltransferase SET7/9 N-terminal domain"/>
    <property type="match status" value="2"/>
</dbReference>
<protein>
    <submittedName>
        <fullName evidence="2">Uncharacterized protein</fullName>
    </submittedName>
</protein>